<dbReference type="SUPFAM" id="SSF46785">
    <property type="entry name" value="Winged helix' DNA-binding domain"/>
    <property type="match status" value="1"/>
</dbReference>
<dbReference type="InterPro" id="IPR036390">
    <property type="entry name" value="WH_DNA-bd_sf"/>
</dbReference>
<accession>A0A6I3LIX4</accession>
<gene>
    <name evidence="3" type="ORF">GJV76_08630</name>
</gene>
<evidence type="ECO:0000259" key="1">
    <source>
        <dbReference type="Pfam" id="PF13280"/>
    </source>
</evidence>
<evidence type="ECO:0000259" key="2">
    <source>
        <dbReference type="Pfam" id="PF25583"/>
    </source>
</evidence>
<dbReference type="PROSITE" id="PS52050">
    <property type="entry name" value="WYL"/>
    <property type="match status" value="1"/>
</dbReference>
<dbReference type="Pfam" id="PF13280">
    <property type="entry name" value="WYL"/>
    <property type="match status" value="1"/>
</dbReference>
<dbReference type="PANTHER" id="PTHR34580:SF9">
    <property type="entry name" value="SLL5097 PROTEIN"/>
    <property type="match status" value="1"/>
</dbReference>
<dbReference type="InterPro" id="IPR057727">
    <property type="entry name" value="WCX_dom"/>
</dbReference>
<reference evidence="3 4" key="1">
    <citation type="submission" date="2019-11" db="EMBL/GenBank/DDBJ databases">
        <title>Genome of Strain BIT-d1.</title>
        <authorList>
            <person name="Yang Y."/>
        </authorList>
    </citation>
    <scope>NUCLEOTIDE SEQUENCE [LARGE SCALE GENOMIC DNA]</scope>
    <source>
        <strain evidence="3 4">BIT-d1</strain>
    </source>
</reference>
<dbReference type="OrthoDB" id="43316at2"/>
<dbReference type="InterPro" id="IPR026881">
    <property type="entry name" value="WYL_dom"/>
</dbReference>
<sequence>MFKQHNLIGTMKKLRYYFLILNFLQKNQYPSREQLLAHLQKYDIEISERTLYRALSELSTDFGVDVKLDNRQKGYYIPTKYQLETEIVLNCLKNAVTADILATTPKKRTSITPYVEFSDRAGTVPIELIQLLFRAMLRNYKVKFTYHTLYENKEEEHLVSPLFFKQHHGTWFVVTKEDKELKCFDLERMTDISMTKDRFRDNVEKIRLQYSEVIGLHLVEEELQKIVLSFDRNHKHYLESLPLHHSQEVIEEQQNGRLRVNLMVRPNDDLKQIILKFGKAVKIEEPVALKEEIIRELRQAIDVHA</sequence>
<organism evidence="3 4">
    <name type="scientific">Myroides albus</name>
    <dbReference type="NCBI Taxonomy" id="2562892"/>
    <lineage>
        <taxon>Bacteria</taxon>
        <taxon>Pseudomonadati</taxon>
        <taxon>Bacteroidota</taxon>
        <taxon>Flavobacteriia</taxon>
        <taxon>Flavobacteriales</taxon>
        <taxon>Flavobacteriaceae</taxon>
        <taxon>Myroides</taxon>
    </lineage>
</organism>
<dbReference type="Pfam" id="PF25583">
    <property type="entry name" value="WCX"/>
    <property type="match status" value="1"/>
</dbReference>
<keyword evidence="4" id="KW-1185">Reference proteome</keyword>
<protein>
    <submittedName>
        <fullName evidence="3">WYL domain-containing protein</fullName>
    </submittedName>
</protein>
<dbReference type="InterPro" id="IPR051534">
    <property type="entry name" value="CBASS_pafABC_assoc_protein"/>
</dbReference>
<proteinExistence type="predicted"/>
<dbReference type="EMBL" id="WMJX01000015">
    <property type="protein sequence ID" value="MTG98193.1"/>
    <property type="molecule type" value="Genomic_DNA"/>
</dbReference>
<dbReference type="PANTHER" id="PTHR34580">
    <property type="match status" value="1"/>
</dbReference>
<feature type="domain" description="WCX" evidence="2">
    <location>
        <begin position="224"/>
        <end position="300"/>
    </location>
</feature>
<dbReference type="AlphaFoldDB" id="A0A6I3LIX4"/>
<evidence type="ECO:0000313" key="4">
    <source>
        <dbReference type="Proteomes" id="UP000438760"/>
    </source>
</evidence>
<comment type="caution">
    <text evidence="3">The sequence shown here is derived from an EMBL/GenBank/DDBJ whole genome shotgun (WGS) entry which is preliminary data.</text>
</comment>
<name>A0A6I3LIX4_9FLAO</name>
<feature type="domain" description="WYL" evidence="1">
    <location>
        <begin position="128"/>
        <end position="193"/>
    </location>
</feature>
<dbReference type="Proteomes" id="UP000438760">
    <property type="component" value="Unassembled WGS sequence"/>
</dbReference>
<evidence type="ECO:0000313" key="3">
    <source>
        <dbReference type="EMBL" id="MTG98193.1"/>
    </source>
</evidence>